<evidence type="ECO:0000256" key="8">
    <source>
        <dbReference type="ARBA" id="ARBA00035359"/>
    </source>
</evidence>
<accession>J3JZ88</accession>
<dbReference type="InterPro" id="IPR008991">
    <property type="entry name" value="Translation_prot_SH3-like_sf"/>
</dbReference>
<dbReference type="PANTHER" id="PTHR15680:SF9">
    <property type="entry name" value="LARGE RIBOSOMAL SUBUNIT PROTEIN BL19M"/>
    <property type="match status" value="1"/>
</dbReference>
<evidence type="ECO:0000256" key="4">
    <source>
        <dbReference type="ARBA" id="ARBA00022980"/>
    </source>
</evidence>
<comment type="subcellular location">
    <subcellularLocation>
        <location evidence="1">Mitochondrion</location>
    </subcellularLocation>
</comment>
<dbReference type="FunFam" id="2.30.30.790:FF:000002">
    <property type="entry name" value="39S ribosomal protein L19, mitochondrial"/>
    <property type="match status" value="1"/>
</dbReference>
<keyword evidence="5" id="KW-0496">Mitochondrion</keyword>
<organism evidence="9">
    <name type="scientific">Dendroctonus ponderosae</name>
    <name type="common">Mountain pine beetle</name>
    <dbReference type="NCBI Taxonomy" id="77166"/>
    <lineage>
        <taxon>Eukaryota</taxon>
        <taxon>Metazoa</taxon>
        <taxon>Ecdysozoa</taxon>
        <taxon>Arthropoda</taxon>
        <taxon>Hexapoda</taxon>
        <taxon>Insecta</taxon>
        <taxon>Pterygota</taxon>
        <taxon>Neoptera</taxon>
        <taxon>Endopterygota</taxon>
        <taxon>Coleoptera</taxon>
        <taxon>Polyphaga</taxon>
        <taxon>Cucujiformia</taxon>
        <taxon>Curculionidae</taxon>
        <taxon>Scolytinae</taxon>
        <taxon>Dendroctonus</taxon>
    </lineage>
</organism>
<evidence type="ECO:0000256" key="5">
    <source>
        <dbReference type="ARBA" id="ARBA00023128"/>
    </source>
</evidence>
<evidence type="ECO:0000256" key="7">
    <source>
        <dbReference type="ARBA" id="ARBA00035288"/>
    </source>
</evidence>
<dbReference type="PANTHER" id="PTHR15680">
    <property type="entry name" value="RIBOSOMAL PROTEIN L19"/>
    <property type="match status" value="1"/>
</dbReference>
<keyword evidence="3" id="KW-0809">Transit peptide</keyword>
<dbReference type="OrthoDB" id="432645at2759"/>
<dbReference type="SUPFAM" id="SSF50104">
    <property type="entry name" value="Translation proteins SH3-like domain"/>
    <property type="match status" value="1"/>
</dbReference>
<evidence type="ECO:0000256" key="3">
    <source>
        <dbReference type="ARBA" id="ARBA00022946"/>
    </source>
</evidence>
<dbReference type="InterPro" id="IPR038657">
    <property type="entry name" value="Ribosomal_bL19_sf"/>
</dbReference>
<comment type="similarity">
    <text evidence="2">Belongs to the bacterial ribosomal protein bL19 family.</text>
</comment>
<dbReference type="GO" id="GO:0006412">
    <property type="term" value="P:translation"/>
    <property type="evidence" value="ECO:0007669"/>
    <property type="project" value="InterPro"/>
</dbReference>
<proteinExistence type="evidence at transcript level"/>
<keyword evidence="4" id="KW-0689">Ribosomal protein</keyword>
<dbReference type="GO" id="GO:0005762">
    <property type="term" value="C:mitochondrial large ribosomal subunit"/>
    <property type="evidence" value="ECO:0007669"/>
    <property type="project" value="TreeGrafter"/>
</dbReference>
<evidence type="ECO:0000313" key="9">
    <source>
        <dbReference type="EMBL" id="AEE63526.1"/>
    </source>
</evidence>
<reference evidence="9" key="1">
    <citation type="journal article" date="2012" name="Insect Biochem. Mol. Biol.">
        <title>Transcriptome and full-length cDNA resources for the mountain pine beetle, Dendroctonus ponderosae Hopkins, a major insect pest of pine forests.</title>
        <authorList>
            <person name="Keeling C.I."/>
            <person name="Henderson H."/>
            <person name="Li M."/>
            <person name="Yuen M."/>
            <person name="Clark E.L."/>
            <person name="Fraser J.D."/>
            <person name="Huber D.P."/>
            <person name="Liao N.Y."/>
            <person name="Roderick Docking T."/>
            <person name="Birol I."/>
            <person name="Chan S.K."/>
            <person name="Taylor G.A."/>
            <person name="Palmquist D."/>
            <person name="Jones S.J."/>
            <person name="Bohlmann J."/>
        </authorList>
    </citation>
    <scope>NUCLEOTIDE SEQUENCE</scope>
    <source>
        <tissue evidence="9">Pupae</tissue>
    </source>
</reference>
<evidence type="ECO:0000256" key="6">
    <source>
        <dbReference type="ARBA" id="ARBA00023274"/>
    </source>
</evidence>
<dbReference type="InterPro" id="IPR001857">
    <property type="entry name" value="Ribosomal_bL19"/>
</dbReference>
<dbReference type="AlphaFoldDB" id="J3JZ88"/>
<dbReference type="EMBL" id="BT128569">
    <property type="protein sequence ID" value="AEE63526.1"/>
    <property type="molecule type" value="mRNA"/>
</dbReference>
<sequence length="292" mass="34415">MFSIISKCRPLTQFSDVSKTLIALSSQSTAVLKEKSLREKDVLKKQILECRHVYPEFLPDPKVEFRNVIREKLERSDMVARRTQIDIGEFYVGSVLAVTSSDRHAPGKTHRFVGICIQREGCGLRASFILRNVVDHQGVEILYHMYDPTIHKVEVLRLEKRLDDKLLYLRDALPEYSTFDLNMDVEILPEGAPIPVNPIKVKLKPRPWLEHWERQNLMGVQDLELPERFYIRAKERETPWEKYDLMKEYMRTIPEEEQLEIFSGVQNELHKLESQRKKMKRKRIFIKPSKLA</sequence>
<protein>
    <recommendedName>
        <fullName evidence="7">Large ribosomal subunit protein bL19m</fullName>
    </recommendedName>
    <alternativeName>
        <fullName evidence="8">39S ribosomal protein L19, mitochondrial</fullName>
    </alternativeName>
</protein>
<evidence type="ECO:0000256" key="1">
    <source>
        <dbReference type="ARBA" id="ARBA00004173"/>
    </source>
</evidence>
<dbReference type="GO" id="GO:0003735">
    <property type="term" value="F:structural constituent of ribosome"/>
    <property type="evidence" value="ECO:0007669"/>
    <property type="project" value="InterPro"/>
</dbReference>
<dbReference type="Pfam" id="PF01245">
    <property type="entry name" value="Ribosomal_L19"/>
    <property type="match status" value="1"/>
</dbReference>
<keyword evidence="6" id="KW-0687">Ribonucleoprotein</keyword>
<evidence type="ECO:0000256" key="2">
    <source>
        <dbReference type="ARBA" id="ARBA00005781"/>
    </source>
</evidence>
<dbReference type="Gene3D" id="2.30.30.790">
    <property type="match status" value="1"/>
</dbReference>
<name>J3JZ88_DENPD</name>